<accession>A0A0A9ET41</accession>
<name>A0A0A9ET41_ARUDO</name>
<protein>
    <submittedName>
        <fullName evidence="1">Uncharacterized protein</fullName>
    </submittedName>
</protein>
<reference evidence="1" key="1">
    <citation type="submission" date="2014-09" db="EMBL/GenBank/DDBJ databases">
        <authorList>
            <person name="Magalhaes I.L.F."/>
            <person name="Oliveira U."/>
            <person name="Santos F.R."/>
            <person name="Vidigal T.H.D.A."/>
            <person name="Brescovit A.D."/>
            <person name="Santos A.J."/>
        </authorList>
    </citation>
    <scope>NUCLEOTIDE SEQUENCE</scope>
    <source>
        <tissue evidence="1">Shoot tissue taken approximately 20 cm above the soil surface</tissue>
    </source>
</reference>
<reference evidence="1" key="2">
    <citation type="journal article" date="2015" name="Data Brief">
        <title>Shoot transcriptome of the giant reed, Arundo donax.</title>
        <authorList>
            <person name="Barrero R.A."/>
            <person name="Guerrero F.D."/>
            <person name="Moolhuijzen P."/>
            <person name="Goolsby J.A."/>
            <person name="Tidwell J."/>
            <person name="Bellgard S.E."/>
            <person name="Bellgard M.I."/>
        </authorList>
    </citation>
    <scope>NUCLEOTIDE SEQUENCE</scope>
    <source>
        <tissue evidence="1">Shoot tissue taken approximately 20 cm above the soil surface</tissue>
    </source>
</reference>
<dbReference type="EMBL" id="GBRH01195752">
    <property type="protein sequence ID" value="JAE02144.1"/>
    <property type="molecule type" value="Transcribed_RNA"/>
</dbReference>
<organism evidence="1">
    <name type="scientific">Arundo donax</name>
    <name type="common">Giant reed</name>
    <name type="synonym">Donax arundinaceus</name>
    <dbReference type="NCBI Taxonomy" id="35708"/>
    <lineage>
        <taxon>Eukaryota</taxon>
        <taxon>Viridiplantae</taxon>
        <taxon>Streptophyta</taxon>
        <taxon>Embryophyta</taxon>
        <taxon>Tracheophyta</taxon>
        <taxon>Spermatophyta</taxon>
        <taxon>Magnoliopsida</taxon>
        <taxon>Liliopsida</taxon>
        <taxon>Poales</taxon>
        <taxon>Poaceae</taxon>
        <taxon>PACMAD clade</taxon>
        <taxon>Arundinoideae</taxon>
        <taxon>Arundineae</taxon>
        <taxon>Arundo</taxon>
    </lineage>
</organism>
<evidence type="ECO:0000313" key="1">
    <source>
        <dbReference type="EMBL" id="JAE02144.1"/>
    </source>
</evidence>
<sequence length="13" mass="1438">MVCVFSPFLANLP</sequence>
<proteinExistence type="predicted"/>